<reference evidence="2 3" key="1">
    <citation type="submission" date="2017-01" db="EMBL/GenBank/DDBJ databases">
        <authorList>
            <person name="Mah S.A."/>
            <person name="Swanson W.J."/>
            <person name="Moy G.W."/>
            <person name="Vacquier V.D."/>
        </authorList>
    </citation>
    <scope>NUCLEOTIDE SEQUENCE [LARGE SCALE GENOMIC DNA]</scope>
    <source>
        <strain evidence="2 3">GSMNP</strain>
    </source>
</reference>
<accession>A0A1R1X1D8</accession>
<keyword evidence="3" id="KW-1185">Reference proteome</keyword>
<dbReference type="EMBL" id="LSSN01005793">
    <property type="protein sequence ID" value="OMJ08442.1"/>
    <property type="molecule type" value="Genomic_DNA"/>
</dbReference>
<evidence type="ECO:0000313" key="3">
    <source>
        <dbReference type="Proteomes" id="UP000187283"/>
    </source>
</evidence>
<name>A0A1R1X1D8_9FUNG</name>
<evidence type="ECO:0000256" key="1">
    <source>
        <dbReference type="SAM" id="MobiDB-lite"/>
    </source>
</evidence>
<gene>
    <name evidence="2" type="ORF">AYI70_g11548</name>
</gene>
<dbReference type="Proteomes" id="UP000187283">
    <property type="component" value="Unassembled WGS sequence"/>
</dbReference>
<protein>
    <submittedName>
        <fullName evidence="2">Uncharacterized protein</fullName>
    </submittedName>
</protein>
<evidence type="ECO:0000313" key="2">
    <source>
        <dbReference type="EMBL" id="OMJ08442.1"/>
    </source>
</evidence>
<comment type="caution">
    <text evidence="2">The sequence shown here is derived from an EMBL/GenBank/DDBJ whole genome shotgun (WGS) entry which is preliminary data.</text>
</comment>
<organism evidence="2 3">
    <name type="scientific">Smittium culicis</name>
    <dbReference type="NCBI Taxonomy" id="133412"/>
    <lineage>
        <taxon>Eukaryota</taxon>
        <taxon>Fungi</taxon>
        <taxon>Fungi incertae sedis</taxon>
        <taxon>Zoopagomycota</taxon>
        <taxon>Kickxellomycotina</taxon>
        <taxon>Harpellomycetes</taxon>
        <taxon>Harpellales</taxon>
        <taxon>Legeriomycetaceae</taxon>
        <taxon>Smittium</taxon>
    </lineage>
</organism>
<dbReference type="AlphaFoldDB" id="A0A1R1X1D8"/>
<feature type="compositionally biased region" description="Polar residues" evidence="1">
    <location>
        <begin position="1"/>
        <end position="13"/>
    </location>
</feature>
<proteinExistence type="predicted"/>
<sequence>MKPLSSFNSQIRQISDKNGTKSQHNDSGMDIDSSDIEVKKEPDS</sequence>
<feature type="non-terminal residue" evidence="2">
    <location>
        <position position="44"/>
    </location>
</feature>
<feature type="region of interest" description="Disordered" evidence="1">
    <location>
        <begin position="1"/>
        <end position="44"/>
    </location>
</feature>